<accession>A0A8J6JCP5</accession>
<keyword evidence="1" id="KW-0812">Transmembrane</keyword>
<dbReference type="EMBL" id="JACOPQ010000005">
    <property type="protein sequence ID" value="MBC5737066.1"/>
    <property type="molecule type" value="Genomic_DNA"/>
</dbReference>
<dbReference type="AlphaFoldDB" id="A0A8J6JCP5"/>
<comment type="caution">
    <text evidence="2">The sequence shown here is derived from an EMBL/GenBank/DDBJ whole genome shotgun (WGS) entry which is preliminary data.</text>
</comment>
<sequence>MPPRGLLLAAGLVWLAAGVNIFRLGAPDMASHWGSPLLPLLCALAVFLIFFLAIFRRLVTKHTARILAYEARRVMVLYFFDKKSYLLMAFMMTFGILLRSSRLVPPLWLGTFYAGLGASLMGAGLGFLLQFLRAMRAPLSPPGGAQE</sequence>
<keyword evidence="1" id="KW-0472">Membrane</keyword>
<reference evidence="2" key="1">
    <citation type="submission" date="2020-08" db="EMBL/GenBank/DDBJ databases">
        <title>Genome public.</title>
        <authorList>
            <person name="Liu C."/>
            <person name="Sun Q."/>
        </authorList>
    </citation>
    <scope>NUCLEOTIDE SEQUENCE</scope>
    <source>
        <strain evidence="2">NSJ-52</strain>
    </source>
</reference>
<feature type="transmembrane region" description="Helical" evidence="1">
    <location>
        <begin position="110"/>
        <end position="132"/>
    </location>
</feature>
<name>A0A8J6JCP5_9FIRM</name>
<keyword evidence="3" id="KW-1185">Reference proteome</keyword>
<evidence type="ECO:0008006" key="4">
    <source>
        <dbReference type="Google" id="ProtNLM"/>
    </source>
</evidence>
<evidence type="ECO:0000313" key="3">
    <source>
        <dbReference type="Proteomes" id="UP000607645"/>
    </source>
</evidence>
<organism evidence="2 3">
    <name type="scientific">Lawsonibacter faecis</name>
    <dbReference type="NCBI Taxonomy" id="2763052"/>
    <lineage>
        <taxon>Bacteria</taxon>
        <taxon>Bacillati</taxon>
        <taxon>Bacillota</taxon>
        <taxon>Clostridia</taxon>
        <taxon>Eubacteriales</taxon>
        <taxon>Oscillospiraceae</taxon>
        <taxon>Lawsonibacter</taxon>
    </lineage>
</organism>
<feature type="transmembrane region" description="Helical" evidence="1">
    <location>
        <begin position="37"/>
        <end position="55"/>
    </location>
</feature>
<evidence type="ECO:0000313" key="2">
    <source>
        <dbReference type="EMBL" id="MBC5737066.1"/>
    </source>
</evidence>
<keyword evidence="1" id="KW-1133">Transmembrane helix</keyword>
<feature type="transmembrane region" description="Helical" evidence="1">
    <location>
        <begin position="76"/>
        <end position="98"/>
    </location>
</feature>
<evidence type="ECO:0000256" key="1">
    <source>
        <dbReference type="SAM" id="Phobius"/>
    </source>
</evidence>
<gene>
    <name evidence="2" type="ORF">H8S62_08575</name>
</gene>
<dbReference type="Proteomes" id="UP000607645">
    <property type="component" value="Unassembled WGS sequence"/>
</dbReference>
<proteinExistence type="predicted"/>
<protein>
    <recommendedName>
        <fullName evidence="4">Transmembrane protein</fullName>
    </recommendedName>
</protein>